<dbReference type="EMBL" id="CP037933">
    <property type="protein sequence ID" value="QBN20512.1"/>
    <property type="molecule type" value="Genomic_DNA"/>
</dbReference>
<reference evidence="10" key="1">
    <citation type="submission" date="2019-03" db="EMBL/GenBank/DDBJ databases">
        <title>Flavobacterium sp.</title>
        <authorList>
            <person name="Kim H."/>
        </authorList>
    </citation>
    <scope>NUCLEOTIDE SEQUENCE [LARGE SCALE GENOMIC DNA]</scope>
    <source>
        <strain evidence="10">GS13</strain>
    </source>
</reference>
<dbReference type="Pfam" id="PF04616">
    <property type="entry name" value="Glyco_hydro_43"/>
    <property type="match status" value="1"/>
</dbReference>
<keyword evidence="2" id="KW-0624">Polysaccharide degradation</keyword>
<dbReference type="InterPro" id="IPR008979">
    <property type="entry name" value="Galactose-bd-like_sf"/>
</dbReference>
<name>A0A4V1AH70_9FLAO</name>
<dbReference type="InterPro" id="IPR023296">
    <property type="entry name" value="Glyco_hydro_beta-prop_sf"/>
</dbReference>
<feature type="domain" description="CBM6" evidence="8">
    <location>
        <begin position="387"/>
        <end position="482"/>
    </location>
</feature>
<dbReference type="Proteomes" id="UP000291124">
    <property type="component" value="Chromosome"/>
</dbReference>
<evidence type="ECO:0000256" key="1">
    <source>
        <dbReference type="ARBA" id="ARBA00009865"/>
    </source>
</evidence>
<protein>
    <submittedName>
        <fullName evidence="9">Carbohydrate-binding protein</fullName>
    </submittedName>
</protein>
<dbReference type="Gene3D" id="2.115.10.20">
    <property type="entry name" value="Glycosyl hydrolase domain, family 43"/>
    <property type="match status" value="1"/>
</dbReference>
<dbReference type="PANTHER" id="PTHR43772">
    <property type="entry name" value="ENDO-1,4-BETA-XYLANASE"/>
    <property type="match status" value="1"/>
</dbReference>
<dbReference type="CDD" id="cd04084">
    <property type="entry name" value="CBM6_xylanase-like"/>
    <property type="match status" value="1"/>
</dbReference>
<gene>
    <name evidence="9" type="ORF">E1750_17525</name>
</gene>
<dbReference type="InterPro" id="IPR006710">
    <property type="entry name" value="Glyco_hydro_43"/>
</dbReference>
<dbReference type="AlphaFoldDB" id="A0A4V1AH70"/>
<dbReference type="InterPro" id="IPR052176">
    <property type="entry name" value="Glycosyl_Hydrlase_43_Enz"/>
</dbReference>
<evidence type="ECO:0000256" key="3">
    <source>
        <dbReference type="ARBA" id="ARBA00022801"/>
    </source>
</evidence>
<organism evidence="9 10">
    <name type="scientific">Flavobacterium nackdongense</name>
    <dbReference type="NCBI Taxonomy" id="2547394"/>
    <lineage>
        <taxon>Bacteria</taxon>
        <taxon>Pseudomonadati</taxon>
        <taxon>Bacteroidota</taxon>
        <taxon>Flavobacteriia</taxon>
        <taxon>Flavobacteriales</taxon>
        <taxon>Flavobacteriaceae</taxon>
        <taxon>Flavobacterium</taxon>
    </lineage>
</organism>
<dbReference type="SUPFAM" id="SSF75005">
    <property type="entry name" value="Arabinanase/levansucrase/invertase"/>
    <property type="match status" value="1"/>
</dbReference>
<keyword evidence="4" id="KW-0119">Carbohydrate metabolism</keyword>
<dbReference type="PANTHER" id="PTHR43772:SF2">
    <property type="entry name" value="PUTATIVE (AFU_ORTHOLOGUE AFUA_2G04480)-RELATED"/>
    <property type="match status" value="1"/>
</dbReference>
<dbReference type="GO" id="GO:0030246">
    <property type="term" value="F:carbohydrate binding"/>
    <property type="evidence" value="ECO:0007669"/>
    <property type="project" value="InterPro"/>
</dbReference>
<evidence type="ECO:0000256" key="5">
    <source>
        <dbReference type="ARBA" id="ARBA00023295"/>
    </source>
</evidence>
<dbReference type="RefSeq" id="WP_133278011.1">
    <property type="nucleotide sequence ID" value="NZ_CP037933.1"/>
</dbReference>
<comment type="similarity">
    <text evidence="1 7">Belongs to the glycosyl hydrolase 43 family.</text>
</comment>
<evidence type="ECO:0000256" key="2">
    <source>
        <dbReference type="ARBA" id="ARBA00022651"/>
    </source>
</evidence>
<dbReference type="OrthoDB" id="9763933at2"/>
<keyword evidence="5 7" id="KW-0326">Glycosidase</keyword>
<feature type="site" description="Important for catalytic activity, responsible for pKa modulation of the active site Glu and correct orientation of both the proton donor and substrate" evidence="6">
    <location>
        <position position="166"/>
    </location>
</feature>
<evidence type="ECO:0000313" key="9">
    <source>
        <dbReference type="EMBL" id="QBN20512.1"/>
    </source>
</evidence>
<keyword evidence="10" id="KW-1185">Reference proteome</keyword>
<dbReference type="Gene3D" id="2.60.120.260">
    <property type="entry name" value="Galactose-binding domain-like"/>
    <property type="match status" value="1"/>
</dbReference>
<proteinExistence type="inferred from homology"/>
<sequence>MRLLILISLFSISTSISYSQIKKNSNTAPYPYGNPVIKNMYTADASPHLMPDGRVWMVTSVDAEDGGGYATMHSVHAFSTADMVTWVDHGEIIGLKDLNETPGEDWAIWAPDFTYRNGTYYLYFPMRNLKANGEIDRYCVVAESNSMQKRFKVTNPRIEGANSALDPSVFVDDDGVAYLYWNQLNMGILKENMRELEGNSFKLDIGAKNFMEAAWMHKRNGKYYFNYHTKYNNKVSKDNPEDPNREKSNLDYSVGISPKGPLTYQGTMNYELGINVKNAPLLEDKNYVPWRLMQSNHGGIVEYHGQEYLFYHTSALSSWRQDEFKGPGTWTQRSVCVDSLNYTHEGSIIPVRQTIEGVKKVTINQDFSIALNPKKAFELQEIKIKNNTITAQNSSSISFKNINLGTGYYYFGVKVLQSVTKGKIEIRKDGSNGTLLGTILLNENSLKTNNGIAETFLREANGVHTIVLVFKSDNNETIKITEPNFFAGSPKKIN</sequence>
<dbReference type="KEGG" id="fnk:E1750_17525"/>
<accession>A0A4V1AH70</accession>
<keyword evidence="3 7" id="KW-0378">Hydrolase</keyword>
<evidence type="ECO:0000256" key="4">
    <source>
        <dbReference type="ARBA" id="ARBA00023277"/>
    </source>
</evidence>
<dbReference type="InterPro" id="IPR005084">
    <property type="entry name" value="CBM6"/>
</dbReference>
<dbReference type="GO" id="GO:0045493">
    <property type="term" value="P:xylan catabolic process"/>
    <property type="evidence" value="ECO:0007669"/>
    <property type="project" value="UniProtKB-KW"/>
</dbReference>
<evidence type="ECO:0000313" key="10">
    <source>
        <dbReference type="Proteomes" id="UP000291124"/>
    </source>
</evidence>
<evidence type="ECO:0000256" key="6">
    <source>
        <dbReference type="PIRSR" id="PIRSR606710-2"/>
    </source>
</evidence>
<evidence type="ECO:0000259" key="8">
    <source>
        <dbReference type="Pfam" id="PF03422"/>
    </source>
</evidence>
<evidence type="ECO:0000256" key="7">
    <source>
        <dbReference type="RuleBase" id="RU361187"/>
    </source>
</evidence>
<dbReference type="CDD" id="cd08990">
    <property type="entry name" value="GH43_AXH_like"/>
    <property type="match status" value="1"/>
</dbReference>
<keyword evidence="2" id="KW-0858">Xylan degradation</keyword>
<dbReference type="SUPFAM" id="SSF49785">
    <property type="entry name" value="Galactose-binding domain-like"/>
    <property type="match status" value="1"/>
</dbReference>
<dbReference type="GO" id="GO:0004553">
    <property type="term" value="F:hydrolase activity, hydrolyzing O-glycosyl compounds"/>
    <property type="evidence" value="ECO:0007669"/>
    <property type="project" value="InterPro"/>
</dbReference>
<dbReference type="Pfam" id="PF03422">
    <property type="entry name" value="CBM_6"/>
    <property type="match status" value="1"/>
</dbReference>